<dbReference type="Pfam" id="PF03808">
    <property type="entry name" value="Glyco_tran_WecG"/>
    <property type="match status" value="1"/>
</dbReference>
<proteinExistence type="predicted"/>
<sequence length="246" mass="28246">MEAKVSIMGLDVDLISTDSFSSRIEQYLTNDYLNIIFLLSTKMVYDAMEVEEYKDILSKAHMLIPGEEALLSEFHVEALRETGIVTNYRCMYQLLDGIKGEHKTMYVVGSSEEKIKQFMEFCHMIYPGTKILGAYCINPEINVELVINEINGANPDILTVILDSPEQENWIIENSATINAKLCIGIGGIIDKLLGKHKSAPALIKKMKMERFYFDVILWIPQRIKKLMQNRIFKRKIAHYKNKKGE</sequence>
<name>A0A1I6IE61_9FIRM</name>
<organism evidence="3 4">
    <name type="scientific">Anaeromicropila populeti</name>
    <dbReference type="NCBI Taxonomy" id="37658"/>
    <lineage>
        <taxon>Bacteria</taxon>
        <taxon>Bacillati</taxon>
        <taxon>Bacillota</taxon>
        <taxon>Clostridia</taxon>
        <taxon>Lachnospirales</taxon>
        <taxon>Lachnospiraceae</taxon>
        <taxon>Anaeromicropila</taxon>
    </lineage>
</organism>
<evidence type="ECO:0000256" key="2">
    <source>
        <dbReference type="ARBA" id="ARBA00022679"/>
    </source>
</evidence>
<evidence type="ECO:0000313" key="3">
    <source>
        <dbReference type="EMBL" id="SFR65055.1"/>
    </source>
</evidence>
<gene>
    <name evidence="3" type="ORF">SAMN05661086_00759</name>
</gene>
<evidence type="ECO:0000313" key="4">
    <source>
        <dbReference type="Proteomes" id="UP000199659"/>
    </source>
</evidence>
<dbReference type="EMBL" id="FOYZ01000002">
    <property type="protein sequence ID" value="SFR65055.1"/>
    <property type="molecule type" value="Genomic_DNA"/>
</dbReference>
<protein>
    <submittedName>
        <fullName evidence="3">Glycosyl transferase WecB/TagA/CpsF family protein</fullName>
    </submittedName>
</protein>
<keyword evidence="2 3" id="KW-0808">Transferase</keyword>
<dbReference type="Proteomes" id="UP000199659">
    <property type="component" value="Unassembled WGS sequence"/>
</dbReference>
<dbReference type="STRING" id="37658.SAMN05661086_00759"/>
<evidence type="ECO:0000256" key="1">
    <source>
        <dbReference type="ARBA" id="ARBA00022676"/>
    </source>
</evidence>
<keyword evidence="1" id="KW-0328">Glycosyltransferase</keyword>
<dbReference type="GO" id="GO:0016758">
    <property type="term" value="F:hexosyltransferase activity"/>
    <property type="evidence" value="ECO:0007669"/>
    <property type="project" value="TreeGrafter"/>
</dbReference>
<reference evidence="3 4" key="1">
    <citation type="submission" date="2016-10" db="EMBL/GenBank/DDBJ databases">
        <authorList>
            <person name="de Groot N.N."/>
        </authorList>
    </citation>
    <scope>NUCLEOTIDE SEQUENCE [LARGE SCALE GENOMIC DNA]</scope>
    <source>
        <strain evidence="3 4">743A</strain>
    </source>
</reference>
<dbReference type="PANTHER" id="PTHR34136">
    <property type="match status" value="1"/>
</dbReference>
<keyword evidence="4" id="KW-1185">Reference proteome</keyword>
<dbReference type="AlphaFoldDB" id="A0A1I6IE61"/>
<dbReference type="PANTHER" id="PTHR34136:SF1">
    <property type="entry name" value="UDP-N-ACETYL-D-MANNOSAMINURONIC ACID TRANSFERASE"/>
    <property type="match status" value="1"/>
</dbReference>
<dbReference type="InterPro" id="IPR004629">
    <property type="entry name" value="WecG_TagA_CpsF"/>
</dbReference>
<accession>A0A1I6IE61</accession>
<dbReference type="RefSeq" id="WP_177214528.1">
    <property type="nucleotide sequence ID" value="NZ_FOYZ01000002.1"/>
</dbReference>